<dbReference type="Pfam" id="PF00441">
    <property type="entry name" value="Acyl-CoA_dh_1"/>
    <property type="match status" value="1"/>
</dbReference>
<evidence type="ECO:0000256" key="2">
    <source>
        <dbReference type="ARBA" id="ARBA00009347"/>
    </source>
</evidence>
<dbReference type="EMBL" id="JAGINU010000001">
    <property type="protein sequence ID" value="MBP2367773.1"/>
    <property type="molecule type" value="Genomic_DNA"/>
</dbReference>
<evidence type="ECO:0000259" key="8">
    <source>
        <dbReference type="Pfam" id="PF02771"/>
    </source>
</evidence>
<keyword evidence="10" id="KW-1185">Reference proteome</keyword>
<accession>A0ABS4VV11</accession>
<keyword evidence="3 5" id="KW-0285">Flavoprotein</keyword>
<dbReference type="InterPro" id="IPR013786">
    <property type="entry name" value="AcylCoA_DH/ox_N"/>
</dbReference>
<reference evidence="9 10" key="1">
    <citation type="submission" date="2021-03" db="EMBL/GenBank/DDBJ databases">
        <title>Sequencing the genomes of 1000 actinobacteria strains.</title>
        <authorList>
            <person name="Klenk H.-P."/>
        </authorList>
    </citation>
    <scope>NUCLEOTIDE SEQUENCE [LARGE SCALE GENOMIC DNA]</scope>
    <source>
        <strain evidence="9 10">DSM 45256</strain>
    </source>
</reference>
<dbReference type="Gene3D" id="1.10.540.10">
    <property type="entry name" value="Acyl-CoA dehydrogenase/oxidase, N-terminal domain"/>
    <property type="match status" value="1"/>
</dbReference>
<dbReference type="Pfam" id="PF02771">
    <property type="entry name" value="Acyl-CoA_dh_N"/>
    <property type="match status" value="1"/>
</dbReference>
<gene>
    <name evidence="9" type="ORF">JOF36_003469</name>
</gene>
<feature type="domain" description="Acyl-CoA dehydrogenase/oxidase C-terminal" evidence="6">
    <location>
        <begin position="242"/>
        <end position="296"/>
    </location>
</feature>
<comment type="caution">
    <text evidence="9">The sequence shown here is derived from an EMBL/GenBank/DDBJ whole genome shotgun (WGS) entry which is preliminary data.</text>
</comment>
<evidence type="ECO:0000256" key="5">
    <source>
        <dbReference type="RuleBase" id="RU362125"/>
    </source>
</evidence>
<evidence type="ECO:0000256" key="4">
    <source>
        <dbReference type="ARBA" id="ARBA00022827"/>
    </source>
</evidence>
<comment type="similarity">
    <text evidence="2 5">Belongs to the acyl-CoA dehydrogenase family.</text>
</comment>
<dbReference type="PANTHER" id="PTHR43884">
    <property type="entry name" value="ACYL-COA DEHYDROGENASE"/>
    <property type="match status" value="1"/>
</dbReference>
<keyword evidence="4 5" id="KW-0274">FAD</keyword>
<organism evidence="9 10">
    <name type="scientific">Pseudonocardia parietis</name>
    <dbReference type="NCBI Taxonomy" id="570936"/>
    <lineage>
        <taxon>Bacteria</taxon>
        <taxon>Bacillati</taxon>
        <taxon>Actinomycetota</taxon>
        <taxon>Actinomycetes</taxon>
        <taxon>Pseudonocardiales</taxon>
        <taxon>Pseudonocardiaceae</taxon>
        <taxon>Pseudonocardia</taxon>
    </lineage>
</organism>
<evidence type="ECO:0000256" key="1">
    <source>
        <dbReference type="ARBA" id="ARBA00001974"/>
    </source>
</evidence>
<dbReference type="SUPFAM" id="SSF47203">
    <property type="entry name" value="Acyl-CoA dehydrogenase C-terminal domain-like"/>
    <property type="match status" value="1"/>
</dbReference>
<protein>
    <submittedName>
        <fullName evidence="9">Alkylation response protein AidB-like acyl-CoA dehydrogenase</fullName>
    </submittedName>
</protein>
<proteinExistence type="inferred from homology"/>
<comment type="cofactor">
    <cofactor evidence="1 5">
        <name>FAD</name>
        <dbReference type="ChEBI" id="CHEBI:57692"/>
    </cofactor>
</comment>
<evidence type="ECO:0000259" key="7">
    <source>
        <dbReference type="Pfam" id="PF02770"/>
    </source>
</evidence>
<dbReference type="InterPro" id="IPR009075">
    <property type="entry name" value="AcylCo_DH/oxidase_C"/>
</dbReference>
<evidence type="ECO:0000313" key="10">
    <source>
        <dbReference type="Proteomes" id="UP001519295"/>
    </source>
</evidence>
<dbReference type="SUPFAM" id="SSF56645">
    <property type="entry name" value="Acyl-CoA dehydrogenase NM domain-like"/>
    <property type="match status" value="1"/>
</dbReference>
<dbReference type="Proteomes" id="UP001519295">
    <property type="component" value="Unassembled WGS sequence"/>
</dbReference>
<feature type="domain" description="Acyl-CoA dehydrogenase/oxidase N-terminal" evidence="8">
    <location>
        <begin position="17"/>
        <end position="130"/>
    </location>
</feature>
<dbReference type="InterPro" id="IPR037069">
    <property type="entry name" value="AcylCoA_DH/ox_N_sf"/>
</dbReference>
<evidence type="ECO:0000313" key="9">
    <source>
        <dbReference type="EMBL" id="MBP2367773.1"/>
    </source>
</evidence>
<dbReference type="InterPro" id="IPR009100">
    <property type="entry name" value="AcylCoA_DH/oxidase_NM_dom_sf"/>
</dbReference>
<dbReference type="InterPro" id="IPR046373">
    <property type="entry name" value="Acyl-CoA_Oxase/DH_mid-dom_sf"/>
</dbReference>
<dbReference type="Gene3D" id="2.40.110.10">
    <property type="entry name" value="Butyryl-CoA Dehydrogenase, subunit A, domain 2"/>
    <property type="match status" value="1"/>
</dbReference>
<sequence length="302" mass="32459">MTATSDPPVTDPVLDLTDEQRALRDMVRDFVERECPKPVARELEAATEFPEALAGRIAAAGLNGIGIPVEYGGQGGGLVEQTIVCEELSRSLAGLAWMWGITVWSGARAVLNHGSEAQRRHYLPRVAAGDLRFAFAMTEPDGGTDVLRAMTTRARPVDGGHVLRGTKIWSTTAHVADRIMVVARTGEHAKPSRGLSVFLVDRRSEGLTATPIPKIGMRSLGSCEVRFEDVFVPDDDLLGTLDEGWRQVTSSLNAERIMVAAMCTGILRGVLEDAVTYAGQREAFGKPIGGMQAIQHGSPTSP</sequence>
<dbReference type="Pfam" id="PF02770">
    <property type="entry name" value="Acyl-CoA_dh_M"/>
    <property type="match status" value="1"/>
</dbReference>
<dbReference type="InterPro" id="IPR036250">
    <property type="entry name" value="AcylCo_DH-like_C"/>
</dbReference>
<dbReference type="Gene3D" id="1.20.140.10">
    <property type="entry name" value="Butyryl-CoA Dehydrogenase, subunit A, domain 3"/>
    <property type="match status" value="1"/>
</dbReference>
<name>A0ABS4VV11_9PSEU</name>
<dbReference type="InterPro" id="IPR006091">
    <property type="entry name" value="Acyl-CoA_Oxase/DH_mid-dom"/>
</dbReference>
<evidence type="ECO:0000259" key="6">
    <source>
        <dbReference type="Pfam" id="PF00441"/>
    </source>
</evidence>
<feature type="domain" description="Acyl-CoA oxidase/dehydrogenase middle" evidence="7">
    <location>
        <begin position="134"/>
        <end position="230"/>
    </location>
</feature>
<dbReference type="PANTHER" id="PTHR43884:SF12">
    <property type="entry name" value="ISOVALERYL-COA DEHYDROGENASE, MITOCHONDRIAL-RELATED"/>
    <property type="match status" value="1"/>
</dbReference>
<keyword evidence="5" id="KW-0560">Oxidoreductase</keyword>
<evidence type="ECO:0000256" key="3">
    <source>
        <dbReference type="ARBA" id="ARBA00022630"/>
    </source>
</evidence>